<proteinExistence type="predicted"/>
<evidence type="ECO:0000313" key="2">
    <source>
        <dbReference type="EMBL" id="KGT76425.1"/>
    </source>
</evidence>
<sequence>MAGMWKNGFVVAMAAEFSFAAYHRPISIRRKIRRWIIVSRCGPNSEFITIASAAGKVEPETEAPIGLAPVNTAVGILLSETAEDITFLMLRQQPTHFPIAGTFFPTDGYSRIFESQGRFRLRSEGRHAHRARGLDSHVRSDVPDPQPNAQRAMGWHVDAIRHNWVGEFFE</sequence>
<feature type="compositionally biased region" description="Basic and acidic residues" evidence="1">
    <location>
        <begin position="130"/>
        <end position="142"/>
    </location>
</feature>
<evidence type="ECO:0000313" key="3">
    <source>
        <dbReference type="Proteomes" id="UP000030377"/>
    </source>
</evidence>
<organism evidence="2 3">
    <name type="scientific">Bradyrhizobium japonicum</name>
    <dbReference type="NCBI Taxonomy" id="375"/>
    <lineage>
        <taxon>Bacteria</taxon>
        <taxon>Pseudomonadati</taxon>
        <taxon>Pseudomonadota</taxon>
        <taxon>Alphaproteobacteria</taxon>
        <taxon>Hyphomicrobiales</taxon>
        <taxon>Nitrobacteraceae</taxon>
        <taxon>Bradyrhizobium</taxon>
    </lineage>
</organism>
<dbReference type="AlphaFoldDB" id="A0A0A3XPU4"/>
<gene>
    <name evidence="2" type="ORF">MA20_26945</name>
</gene>
<dbReference type="EMBL" id="JRPN01000020">
    <property type="protein sequence ID" value="KGT76425.1"/>
    <property type="molecule type" value="Genomic_DNA"/>
</dbReference>
<comment type="caution">
    <text evidence="2">The sequence shown here is derived from an EMBL/GenBank/DDBJ whole genome shotgun (WGS) entry which is preliminary data.</text>
</comment>
<accession>A0A0A3XPU4</accession>
<protein>
    <submittedName>
        <fullName evidence="2">Uncharacterized protein</fullName>
    </submittedName>
</protein>
<name>A0A0A3XPU4_BRAJP</name>
<dbReference type="Proteomes" id="UP000030377">
    <property type="component" value="Unassembled WGS sequence"/>
</dbReference>
<feature type="region of interest" description="Disordered" evidence="1">
    <location>
        <begin position="130"/>
        <end position="149"/>
    </location>
</feature>
<evidence type="ECO:0000256" key="1">
    <source>
        <dbReference type="SAM" id="MobiDB-lite"/>
    </source>
</evidence>
<reference evidence="2 3" key="1">
    <citation type="submission" date="2014-09" db="EMBL/GenBank/DDBJ databases">
        <title>Draft genome of Bradyrhizobium japonicum Is-34.</title>
        <authorList>
            <person name="Tsurumaru H."/>
            <person name="Yamakawa T."/>
            <person name="Hashimoto S."/>
            <person name="Okizaki K."/>
            <person name="Kanesaki Y."/>
            <person name="Yoshikawa H."/>
            <person name="Yajima S."/>
        </authorList>
    </citation>
    <scope>NUCLEOTIDE SEQUENCE [LARGE SCALE GENOMIC DNA]</scope>
    <source>
        <strain evidence="2 3">Is-34</strain>
    </source>
</reference>